<accession>A0ACC2KCW8</accession>
<sequence length="121" mass="13270">MLQKALAFPTPSLLFGSGPSAKRVTLNTATQMGDHLDRQSIENQRSDFRDTAPDMSVSAGAEGSGNEGGSTNEEGKKKGRFNRRRGRFERTRSVTGPSRVNWPRSTARIVPWPYEAGRATC</sequence>
<dbReference type="EMBL" id="CM056812">
    <property type="protein sequence ID" value="KAJ8618918.1"/>
    <property type="molecule type" value="Genomic_DNA"/>
</dbReference>
<comment type="caution">
    <text evidence="1">The sequence shown here is derived from an EMBL/GenBank/DDBJ whole genome shotgun (WGS) entry which is preliminary data.</text>
</comment>
<evidence type="ECO:0000313" key="2">
    <source>
        <dbReference type="Proteomes" id="UP001234297"/>
    </source>
</evidence>
<dbReference type="Proteomes" id="UP001234297">
    <property type="component" value="Chromosome 4"/>
</dbReference>
<name>A0ACC2KCW8_PERAE</name>
<keyword evidence="2" id="KW-1185">Reference proteome</keyword>
<reference evidence="1 2" key="1">
    <citation type="journal article" date="2022" name="Hortic Res">
        <title>A haplotype resolved chromosomal level avocado genome allows analysis of novel avocado genes.</title>
        <authorList>
            <person name="Nath O."/>
            <person name="Fletcher S.J."/>
            <person name="Hayward A."/>
            <person name="Shaw L.M."/>
            <person name="Masouleh A.K."/>
            <person name="Furtado A."/>
            <person name="Henry R.J."/>
            <person name="Mitter N."/>
        </authorList>
    </citation>
    <scope>NUCLEOTIDE SEQUENCE [LARGE SCALE GENOMIC DNA]</scope>
    <source>
        <strain evidence="2">cv. Hass</strain>
    </source>
</reference>
<evidence type="ECO:0000313" key="1">
    <source>
        <dbReference type="EMBL" id="KAJ8618918.1"/>
    </source>
</evidence>
<organism evidence="1 2">
    <name type="scientific">Persea americana</name>
    <name type="common">Avocado</name>
    <dbReference type="NCBI Taxonomy" id="3435"/>
    <lineage>
        <taxon>Eukaryota</taxon>
        <taxon>Viridiplantae</taxon>
        <taxon>Streptophyta</taxon>
        <taxon>Embryophyta</taxon>
        <taxon>Tracheophyta</taxon>
        <taxon>Spermatophyta</taxon>
        <taxon>Magnoliopsida</taxon>
        <taxon>Magnoliidae</taxon>
        <taxon>Laurales</taxon>
        <taxon>Lauraceae</taxon>
        <taxon>Persea</taxon>
    </lineage>
</organism>
<protein>
    <submittedName>
        <fullName evidence="1">Uncharacterized protein</fullName>
    </submittedName>
</protein>
<gene>
    <name evidence="1" type="ORF">MRB53_015104</name>
</gene>
<proteinExistence type="predicted"/>